<keyword evidence="2" id="KW-0378">Hydrolase</keyword>
<dbReference type="EMBL" id="PYLQ01000001">
    <property type="protein sequence ID" value="PST43289.1"/>
    <property type="molecule type" value="Genomic_DNA"/>
</dbReference>
<dbReference type="InterPro" id="IPR050659">
    <property type="entry name" value="Peptidase_M24B"/>
</dbReference>
<reference evidence="2 3" key="1">
    <citation type="journal article" date="2019" name="Int. J. Syst. Evol. Microbiol.">
        <title>Faecalibacillus intestinalis gen. nov., sp. nov. and Faecalibacillus faecis sp. nov., isolated from human faeces.</title>
        <authorList>
            <person name="Seo B."/>
            <person name="Jeon K."/>
            <person name="Baek I."/>
            <person name="Lee Y.M."/>
            <person name="Baek K."/>
            <person name="Ko G."/>
        </authorList>
    </citation>
    <scope>NUCLEOTIDE SEQUENCE [LARGE SCALE GENOMIC DNA]</scope>
    <source>
        <strain evidence="2 3">SNUG30099</strain>
    </source>
</reference>
<sequence>MENKDVQKIAKMTIQYAKEIIKPGMSLIDLRNDLEKKMLELGADSFWYWDVGAFIFSGDETNVSISGKHYVTANKTIQNNDIITIDLSPQNNNVWGDYARTIIIENGIVVDCVGNIENEEWKKGLQMEDRLHQELLKYVTVETTFEDLYFHMNHLIKEYGFINLDFLGNLGHSIVNRSEDRIYIEKGNKTKLIDVNYFTFEPHISVLNSKYGYKKENIYYFVEEKLVEL</sequence>
<gene>
    <name evidence="2" type="ORF">C7U54_00835</name>
</gene>
<dbReference type="RefSeq" id="WP_032090453.1">
    <property type="nucleotide sequence ID" value="NZ_CAKMUM010000002.1"/>
</dbReference>
<dbReference type="GO" id="GO:0004177">
    <property type="term" value="F:aminopeptidase activity"/>
    <property type="evidence" value="ECO:0007669"/>
    <property type="project" value="UniProtKB-KW"/>
</dbReference>
<keyword evidence="2" id="KW-0645">Protease</keyword>
<evidence type="ECO:0000313" key="2">
    <source>
        <dbReference type="EMBL" id="PST43289.1"/>
    </source>
</evidence>
<feature type="domain" description="Peptidase M24" evidence="1">
    <location>
        <begin position="4"/>
        <end position="220"/>
    </location>
</feature>
<evidence type="ECO:0000313" key="3">
    <source>
        <dbReference type="Proteomes" id="UP000240974"/>
    </source>
</evidence>
<dbReference type="CDD" id="cd01066">
    <property type="entry name" value="APP_MetAP"/>
    <property type="match status" value="1"/>
</dbReference>
<accession>A0A2T3G6Y9</accession>
<dbReference type="InterPro" id="IPR036005">
    <property type="entry name" value="Creatinase/aminopeptidase-like"/>
</dbReference>
<name>A0A2T3G6Y9_9FIRM</name>
<evidence type="ECO:0000259" key="1">
    <source>
        <dbReference type="Pfam" id="PF00557"/>
    </source>
</evidence>
<dbReference type="Pfam" id="PF00557">
    <property type="entry name" value="Peptidase_M24"/>
    <property type="match status" value="1"/>
</dbReference>
<keyword evidence="3" id="KW-1185">Reference proteome</keyword>
<protein>
    <submittedName>
        <fullName evidence="2">Methionine aminopeptidase</fullName>
    </submittedName>
</protein>
<dbReference type="AlphaFoldDB" id="A0A2T3G6Y9"/>
<keyword evidence="2" id="KW-0031">Aminopeptidase</keyword>
<dbReference type="Proteomes" id="UP000240974">
    <property type="component" value="Unassembled WGS sequence"/>
</dbReference>
<proteinExistence type="predicted"/>
<dbReference type="SUPFAM" id="SSF55920">
    <property type="entry name" value="Creatinase/aminopeptidase"/>
    <property type="match status" value="1"/>
</dbReference>
<dbReference type="PANTHER" id="PTHR46112">
    <property type="entry name" value="AMINOPEPTIDASE"/>
    <property type="match status" value="1"/>
</dbReference>
<dbReference type="PANTHER" id="PTHR46112:SF2">
    <property type="entry name" value="XAA-PRO AMINOPEPTIDASE P-RELATED"/>
    <property type="match status" value="1"/>
</dbReference>
<dbReference type="InterPro" id="IPR000994">
    <property type="entry name" value="Pept_M24"/>
</dbReference>
<dbReference type="Gene3D" id="3.90.230.10">
    <property type="entry name" value="Creatinase/methionine aminopeptidase superfamily"/>
    <property type="match status" value="1"/>
</dbReference>
<organism evidence="2 3">
    <name type="scientific">Faecalibacillus intestinalis</name>
    <dbReference type="NCBI Taxonomy" id="1982626"/>
    <lineage>
        <taxon>Bacteria</taxon>
        <taxon>Bacillati</taxon>
        <taxon>Bacillota</taxon>
        <taxon>Erysipelotrichia</taxon>
        <taxon>Erysipelotrichales</taxon>
        <taxon>Coprobacillaceae</taxon>
        <taxon>Faecalibacillus</taxon>
    </lineage>
</organism>
<comment type="caution">
    <text evidence="2">The sequence shown here is derived from an EMBL/GenBank/DDBJ whole genome shotgun (WGS) entry which is preliminary data.</text>
</comment>